<dbReference type="Proteomes" id="UP000319557">
    <property type="component" value="Chromosome"/>
</dbReference>
<dbReference type="KEGG" id="ruv:EC9_48750"/>
<organism evidence="10 11">
    <name type="scientific">Rosistilla ulvae</name>
    <dbReference type="NCBI Taxonomy" id="1930277"/>
    <lineage>
        <taxon>Bacteria</taxon>
        <taxon>Pseudomonadati</taxon>
        <taxon>Planctomycetota</taxon>
        <taxon>Planctomycetia</taxon>
        <taxon>Pirellulales</taxon>
        <taxon>Pirellulaceae</taxon>
        <taxon>Rosistilla</taxon>
    </lineage>
</organism>
<evidence type="ECO:0000256" key="3">
    <source>
        <dbReference type="ARBA" id="ARBA00022692"/>
    </source>
</evidence>
<dbReference type="InterPro" id="IPR002898">
    <property type="entry name" value="MotA_ExbB_proton_chnl"/>
</dbReference>
<name>A0A517M6Z6_9BACT</name>
<gene>
    <name evidence="10" type="ORF">EC9_48750</name>
</gene>
<dbReference type="AlphaFoldDB" id="A0A517M6Z6"/>
<feature type="coiled-coil region" evidence="7">
    <location>
        <begin position="139"/>
        <end position="177"/>
    </location>
</feature>
<keyword evidence="3 8" id="KW-0812">Transmembrane</keyword>
<dbReference type="EMBL" id="CP036261">
    <property type="protein sequence ID" value="QDS90661.1"/>
    <property type="molecule type" value="Genomic_DNA"/>
</dbReference>
<evidence type="ECO:0000256" key="8">
    <source>
        <dbReference type="SAM" id="Phobius"/>
    </source>
</evidence>
<comment type="similarity">
    <text evidence="6">Belongs to the exbB/tolQ family.</text>
</comment>
<evidence type="ECO:0000256" key="7">
    <source>
        <dbReference type="SAM" id="Coils"/>
    </source>
</evidence>
<evidence type="ECO:0000313" key="10">
    <source>
        <dbReference type="EMBL" id="QDS90661.1"/>
    </source>
</evidence>
<feature type="transmembrane region" description="Helical" evidence="8">
    <location>
        <begin position="310"/>
        <end position="333"/>
    </location>
</feature>
<evidence type="ECO:0000256" key="6">
    <source>
        <dbReference type="RuleBase" id="RU004057"/>
    </source>
</evidence>
<accession>A0A517M6Z6</accession>
<evidence type="ECO:0000313" key="11">
    <source>
        <dbReference type="Proteomes" id="UP000319557"/>
    </source>
</evidence>
<reference evidence="10 11" key="1">
    <citation type="submission" date="2019-02" db="EMBL/GenBank/DDBJ databases">
        <title>Deep-cultivation of Planctomycetes and their phenomic and genomic characterization uncovers novel biology.</title>
        <authorList>
            <person name="Wiegand S."/>
            <person name="Jogler M."/>
            <person name="Boedeker C."/>
            <person name="Pinto D."/>
            <person name="Vollmers J."/>
            <person name="Rivas-Marin E."/>
            <person name="Kohn T."/>
            <person name="Peeters S.H."/>
            <person name="Heuer A."/>
            <person name="Rast P."/>
            <person name="Oberbeckmann S."/>
            <person name="Bunk B."/>
            <person name="Jeske O."/>
            <person name="Meyerdierks A."/>
            <person name="Storesund J.E."/>
            <person name="Kallscheuer N."/>
            <person name="Luecker S."/>
            <person name="Lage O.M."/>
            <person name="Pohl T."/>
            <person name="Merkel B.J."/>
            <person name="Hornburger P."/>
            <person name="Mueller R.-W."/>
            <person name="Bruemmer F."/>
            <person name="Labrenz M."/>
            <person name="Spormann A.M."/>
            <person name="Op den Camp H."/>
            <person name="Overmann J."/>
            <person name="Amann R."/>
            <person name="Jetten M.S.M."/>
            <person name="Mascher T."/>
            <person name="Medema M.H."/>
            <person name="Devos D.P."/>
            <person name="Kaster A.-K."/>
            <person name="Ovreas L."/>
            <person name="Rohde M."/>
            <person name="Galperin M.Y."/>
            <person name="Jogler C."/>
        </authorList>
    </citation>
    <scope>NUCLEOTIDE SEQUENCE [LARGE SCALE GENOMIC DNA]</scope>
    <source>
        <strain evidence="10 11">EC9</strain>
    </source>
</reference>
<protein>
    <recommendedName>
        <fullName evidence="9">MotA/TolQ/ExbB proton channel domain-containing protein</fullName>
    </recommendedName>
</protein>
<keyword evidence="4 8" id="KW-1133">Transmembrane helix</keyword>
<feature type="transmembrane region" description="Helical" evidence="8">
    <location>
        <begin position="367"/>
        <end position="385"/>
    </location>
</feature>
<keyword evidence="11" id="KW-1185">Reference proteome</keyword>
<feature type="domain" description="MotA/TolQ/ExbB proton channel" evidence="9">
    <location>
        <begin position="284"/>
        <end position="400"/>
    </location>
</feature>
<dbReference type="GO" id="GO:0015031">
    <property type="term" value="P:protein transport"/>
    <property type="evidence" value="ECO:0007669"/>
    <property type="project" value="UniProtKB-KW"/>
</dbReference>
<proteinExistence type="inferred from homology"/>
<keyword evidence="6" id="KW-0813">Transport</keyword>
<dbReference type="GO" id="GO:0005886">
    <property type="term" value="C:plasma membrane"/>
    <property type="evidence" value="ECO:0007669"/>
    <property type="project" value="UniProtKB-SubCell"/>
</dbReference>
<keyword evidence="6" id="KW-0653">Protein transport</keyword>
<sequence>MLSVLEEVPAAIAVMLGGRAAVGKRTEDRDIASRRSKKAGASCFGGLLLARLACFIVGNRPDGARYGHAIVGGSGCMGSLMKPNSRYVLKKAVGGHSVKYDCLGCRVRLTSPLMDAGNNDHCPDCGIALIVPGTREKLAEAQRQLLAGKEREKQALVKKAETQKLLTEKLAEEAKRQKDLQLDRDPLREWFIYAAVVGVLLAFAAGIHLVRAVASDSSGLCAMIFGLFFFGIALNFRAVKNLKSEFVCAAFLVKKLNAPGGFSEVVRATPAGVFHQHIQDLAKIAKHDPNVSQDSLITLLYSKMMARSKIIDVLAGVLVSLGLIGTIVGLISMTNGLSSTLDSLGDAGDATELMVGMRTTMQGLGTAFYTTLVGAILGSVVLRVLNNVYTSNVDHFVSYIAALTEVRIAPQLRKSSRSSKQEVLVGEIVE</sequence>
<feature type="transmembrane region" description="Helical" evidence="8">
    <location>
        <begin position="217"/>
        <end position="236"/>
    </location>
</feature>
<dbReference type="Pfam" id="PF01618">
    <property type="entry name" value="MotA_ExbB"/>
    <property type="match status" value="1"/>
</dbReference>
<keyword evidence="2" id="KW-1003">Cell membrane</keyword>
<keyword evidence="5 8" id="KW-0472">Membrane</keyword>
<evidence type="ECO:0000256" key="2">
    <source>
        <dbReference type="ARBA" id="ARBA00022475"/>
    </source>
</evidence>
<evidence type="ECO:0000256" key="5">
    <source>
        <dbReference type="ARBA" id="ARBA00023136"/>
    </source>
</evidence>
<evidence type="ECO:0000259" key="9">
    <source>
        <dbReference type="Pfam" id="PF01618"/>
    </source>
</evidence>
<comment type="subcellular location">
    <subcellularLocation>
        <location evidence="1">Cell membrane</location>
        <topology evidence="1">Multi-pass membrane protein</topology>
    </subcellularLocation>
    <subcellularLocation>
        <location evidence="6">Membrane</location>
        <topology evidence="6">Multi-pass membrane protein</topology>
    </subcellularLocation>
</comment>
<keyword evidence="7" id="KW-0175">Coiled coil</keyword>
<feature type="transmembrane region" description="Helical" evidence="8">
    <location>
        <begin position="190"/>
        <end position="211"/>
    </location>
</feature>
<evidence type="ECO:0000256" key="4">
    <source>
        <dbReference type="ARBA" id="ARBA00022989"/>
    </source>
</evidence>
<evidence type="ECO:0000256" key="1">
    <source>
        <dbReference type="ARBA" id="ARBA00004651"/>
    </source>
</evidence>